<comment type="caution">
    <text evidence="1">The sequence shown here is derived from an EMBL/GenBank/DDBJ whole genome shotgun (WGS) entry which is preliminary data.</text>
</comment>
<evidence type="ECO:0000313" key="2">
    <source>
        <dbReference type="Proteomes" id="UP000886998"/>
    </source>
</evidence>
<accession>A0A8X6WVU9</accession>
<organism evidence="1 2">
    <name type="scientific">Trichonephila inaurata madagascariensis</name>
    <dbReference type="NCBI Taxonomy" id="2747483"/>
    <lineage>
        <taxon>Eukaryota</taxon>
        <taxon>Metazoa</taxon>
        <taxon>Ecdysozoa</taxon>
        <taxon>Arthropoda</taxon>
        <taxon>Chelicerata</taxon>
        <taxon>Arachnida</taxon>
        <taxon>Araneae</taxon>
        <taxon>Araneomorphae</taxon>
        <taxon>Entelegynae</taxon>
        <taxon>Araneoidea</taxon>
        <taxon>Nephilidae</taxon>
        <taxon>Trichonephila</taxon>
        <taxon>Trichonephila inaurata</taxon>
    </lineage>
</organism>
<sequence length="73" mass="7926">MTIQWPDLKWPLEGRQMSSSAPVLTGGAEKGGYLSVVSSFNPPSNPHSRWVKDPGRFSFLVPISPLNFSPAAV</sequence>
<dbReference type="EMBL" id="BMAV01002563">
    <property type="protein sequence ID" value="GFY41532.1"/>
    <property type="molecule type" value="Genomic_DNA"/>
</dbReference>
<evidence type="ECO:0000313" key="1">
    <source>
        <dbReference type="EMBL" id="GFY41532.1"/>
    </source>
</evidence>
<reference evidence="1" key="1">
    <citation type="submission" date="2020-08" db="EMBL/GenBank/DDBJ databases">
        <title>Multicomponent nature underlies the extraordinary mechanical properties of spider dragline silk.</title>
        <authorList>
            <person name="Kono N."/>
            <person name="Nakamura H."/>
            <person name="Mori M."/>
            <person name="Yoshida Y."/>
            <person name="Ohtoshi R."/>
            <person name="Malay A.D."/>
            <person name="Moran D.A.P."/>
            <person name="Tomita M."/>
            <person name="Numata K."/>
            <person name="Arakawa K."/>
        </authorList>
    </citation>
    <scope>NUCLEOTIDE SEQUENCE</scope>
</reference>
<dbReference type="AlphaFoldDB" id="A0A8X6WVU9"/>
<name>A0A8X6WVU9_9ARAC</name>
<protein>
    <submittedName>
        <fullName evidence="1">Uncharacterized protein</fullName>
    </submittedName>
</protein>
<proteinExistence type="predicted"/>
<gene>
    <name evidence="1" type="ORF">TNIN_262721</name>
</gene>
<dbReference type="Proteomes" id="UP000886998">
    <property type="component" value="Unassembled WGS sequence"/>
</dbReference>
<keyword evidence="2" id="KW-1185">Reference proteome</keyword>